<organism evidence="2">
    <name type="scientific">marine sediment metagenome</name>
    <dbReference type="NCBI Taxonomy" id="412755"/>
    <lineage>
        <taxon>unclassified sequences</taxon>
        <taxon>metagenomes</taxon>
        <taxon>ecological metagenomes</taxon>
    </lineage>
</organism>
<evidence type="ECO:0000259" key="1">
    <source>
        <dbReference type="Pfam" id="PF23477"/>
    </source>
</evidence>
<protein>
    <recommendedName>
        <fullName evidence="1">CxxC-x17-CxxC domain-containing protein</fullName>
    </recommendedName>
</protein>
<accession>A0A0F9R0N3</accession>
<dbReference type="NCBIfam" id="TIGR04272">
    <property type="entry name" value="cxxc_cxxc_Mbark"/>
    <property type="match status" value="1"/>
</dbReference>
<feature type="domain" description="CxxC-x17-CxxC" evidence="1">
    <location>
        <begin position="9"/>
        <end position="45"/>
    </location>
</feature>
<gene>
    <name evidence="2" type="ORF">LCGC14_0635360</name>
</gene>
<dbReference type="AlphaFoldDB" id="A0A0F9R0N3"/>
<name>A0A0F9R0N3_9ZZZZ</name>
<dbReference type="EMBL" id="LAZR01001129">
    <property type="protein sequence ID" value="KKN50190.1"/>
    <property type="molecule type" value="Genomic_DNA"/>
</dbReference>
<dbReference type="InterPro" id="IPR026363">
    <property type="entry name" value="CxxC-x17-CxxC_dom"/>
</dbReference>
<dbReference type="Pfam" id="PF23477">
    <property type="entry name" value="zf_Tbcl_2"/>
    <property type="match status" value="1"/>
</dbReference>
<evidence type="ECO:0000313" key="2">
    <source>
        <dbReference type="EMBL" id="KKN50190.1"/>
    </source>
</evidence>
<comment type="caution">
    <text evidence="2">The sequence shown here is derived from an EMBL/GenBank/DDBJ whole genome shotgun (WGS) entry which is preliminary data.</text>
</comment>
<sequence length="48" mass="5796">MSNRNYDNREMHKTTCADCGNECEVPFKPTEGRPVYCRDCFRKHRDKR</sequence>
<proteinExistence type="predicted"/>
<reference evidence="2" key="1">
    <citation type="journal article" date="2015" name="Nature">
        <title>Complex archaea that bridge the gap between prokaryotes and eukaryotes.</title>
        <authorList>
            <person name="Spang A."/>
            <person name="Saw J.H."/>
            <person name="Jorgensen S.L."/>
            <person name="Zaremba-Niedzwiedzka K."/>
            <person name="Martijn J."/>
            <person name="Lind A.E."/>
            <person name="van Eijk R."/>
            <person name="Schleper C."/>
            <person name="Guy L."/>
            <person name="Ettema T.J."/>
        </authorList>
    </citation>
    <scope>NUCLEOTIDE SEQUENCE</scope>
</reference>